<reference evidence="3" key="1">
    <citation type="submission" date="2020-02" db="EMBL/GenBank/DDBJ databases">
        <title>Identification and distribution of gene clusters putatively required for synthesis of sphingolipid metabolism inhibitors in phylogenetically diverse species of the filamentous fungus Fusarium.</title>
        <authorList>
            <person name="Kim H.-S."/>
            <person name="Busman M."/>
            <person name="Brown D.W."/>
            <person name="Divon H."/>
            <person name="Uhlig S."/>
            <person name="Proctor R.H."/>
        </authorList>
    </citation>
    <scope>NUCLEOTIDE SEQUENCE [LARGE SCALE GENOMIC DNA]</scope>
    <source>
        <strain evidence="3">NRRL 39464</strain>
    </source>
</reference>
<dbReference type="AlphaFoldDB" id="A0A8H5AL39"/>
<evidence type="ECO:0000313" key="4">
    <source>
        <dbReference type="Proteomes" id="UP000558688"/>
    </source>
</evidence>
<evidence type="ECO:0000256" key="1">
    <source>
        <dbReference type="SAM" id="MobiDB-lite"/>
    </source>
</evidence>
<accession>A0A8H5AL39</accession>
<dbReference type="InterPro" id="IPR018712">
    <property type="entry name" value="Tle1-like_cat"/>
</dbReference>
<organism evidence="3 4">
    <name type="scientific">Fusarium oxysporum</name>
    <name type="common">Fusarium vascular wilt</name>
    <dbReference type="NCBI Taxonomy" id="5507"/>
    <lineage>
        <taxon>Eukaryota</taxon>
        <taxon>Fungi</taxon>
        <taxon>Dikarya</taxon>
        <taxon>Ascomycota</taxon>
        <taxon>Pezizomycotina</taxon>
        <taxon>Sordariomycetes</taxon>
        <taxon>Hypocreomycetidae</taxon>
        <taxon>Hypocreales</taxon>
        <taxon>Nectriaceae</taxon>
        <taxon>Fusarium</taxon>
        <taxon>Fusarium oxysporum species complex</taxon>
    </lineage>
</organism>
<dbReference type="EMBL" id="JAAFOW010000363">
    <property type="protein sequence ID" value="KAF5266642.1"/>
    <property type="molecule type" value="Genomic_DNA"/>
</dbReference>
<dbReference type="Proteomes" id="UP000558688">
    <property type="component" value="Unassembled WGS sequence"/>
</dbReference>
<feature type="domain" description="T6SS Phospholipase effector Tle1-like catalytic" evidence="2">
    <location>
        <begin position="20"/>
        <end position="415"/>
    </location>
</feature>
<feature type="compositionally biased region" description="Polar residues" evidence="1">
    <location>
        <begin position="188"/>
        <end position="199"/>
    </location>
</feature>
<name>A0A8H5AL39_FUSOX</name>
<evidence type="ECO:0000259" key="2">
    <source>
        <dbReference type="Pfam" id="PF09994"/>
    </source>
</evidence>
<evidence type="ECO:0000313" key="3">
    <source>
        <dbReference type="EMBL" id="KAF5266642.1"/>
    </source>
</evidence>
<comment type="caution">
    <text evidence="3">The sequence shown here is derived from an EMBL/GenBank/DDBJ whole genome shotgun (WGS) entry which is preliminary data.</text>
</comment>
<sequence>MPHATSPHVEEAINADEYVKLILCFDGTGNTFSGTNADTNVVKILRKLDRNHKKQYHYYQTGIGTYDVNENSVHKTPIGEVRSKVSKAIDSGFGTTFDAHIMAGYRFLMRYYEPEAKIYIFGFSRGAFTAKYLSRMVNEVGLLCKGNEEMVPFAYRLYQRSLQCKSDDRNRAMGFFGRNSASDEKASEAQTTGPSQSETAPLADGGGSQCLSSDHGGGSDGPVEDIYLAGNPVITPSDKGIAAEKEVQAFSETFCRDEGSGNIKVFFLGLWDCVNSVAMVERSAPAPVEITGTAHHVRHAVAVDERRVKFKPALLAQDIKTVIKQSQKPNAKGEQVKAVINGLNKGNTEEDIREVWFPGNHGDVGGGWPAIPAGLKVWRLWKYIFNGTNVTNLGEPLKDETLQMSDMALEWMIREVDIVGKQHPGCEVHWSDTLDAFKKSMNVTETVEDRIIHGFMHDTLRFGYGSSFLKVFMWNLIETLPGIPRWELNDSKDVKKRGWELYRGMPNLSAPRDIPRGAVLHNSLKERLKKVDSYQPLNNHGSGGDPCLWNVKGGKRGVADMREVKYNRCGPDGEIKDPDWDARHKIWQFEDFHAQLARARTC</sequence>
<feature type="region of interest" description="Disordered" evidence="1">
    <location>
        <begin position="180"/>
        <end position="229"/>
    </location>
</feature>
<gene>
    <name evidence="3" type="ORF">FOXYS1_2506</name>
</gene>
<dbReference type="Pfam" id="PF09994">
    <property type="entry name" value="T6SS_Tle1-like_cat"/>
    <property type="match status" value="1"/>
</dbReference>
<protein>
    <recommendedName>
        <fullName evidence="2">T6SS Phospholipase effector Tle1-like catalytic domain-containing protein</fullName>
    </recommendedName>
</protein>
<dbReference type="PANTHER" id="PTHR33840:SF2">
    <property type="entry name" value="TLE1 PHOSPHOLIPASE DOMAIN-CONTAINING PROTEIN"/>
    <property type="match status" value="1"/>
</dbReference>
<dbReference type="PANTHER" id="PTHR33840">
    <property type="match status" value="1"/>
</dbReference>
<proteinExistence type="predicted"/>